<keyword evidence="2" id="KW-0472">Membrane</keyword>
<dbReference type="PANTHER" id="PTHR30469">
    <property type="entry name" value="MULTIDRUG RESISTANCE PROTEIN MDTA"/>
    <property type="match status" value="1"/>
</dbReference>
<dbReference type="Gene3D" id="2.40.420.20">
    <property type="match status" value="1"/>
</dbReference>
<comment type="caution">
    <text evidence="3">The sequence shown here is derived from an EMBL/GenBank/DDBJ whole genome shotgun (WGS) entry which is preliminary data.</text>
</comment>
<dbReference type="GO" id="GO:1990281">
    <property type="term" value="C:efflux pump complex"/>
    <property type="evidence" value="ECO:0007669"/>
    <property type="project" value="TreeGrafter"/>
</dbReference>
<gene>
    <name evidence="3" type="ORF">GCM10010912_67730</name>
</gene>
<proteinExistence type="predicted"/>
<evidence type="ECO:0008006" key="5">
    <source>
        <dbReference type="Google" id="ProtNLM"/>
    </source>
</evidence>
<feature type="coiled-coil region" evidence="1">
    <location>
        <begin position="105"/>
        <end position="177"/>
    </location>
</feature>
<evidence type="ECO:0000256" key="1">
    <source>
        <dbReference type="SAM" id="Coils"/>
    </source>
</evidence>
<dbReference type="EMBL" id="BMKR01000065">
    <property type="protein sequence ID" value="GGG13773.1"/>
    <property type="molecule type" value="Genomic_DNA"/>
</dbReference>
<keyword evidence="4" id="KW-1185">Reference proteome</keyword>
<dbReference type="PANTHER" id="PTHR30469:SF15">
    <property type="entry name" value="HLYD FAMILY OF SECRETION PROTEINS"/>
    <property type="match status" value="1"/>
</dbReference>
<evidence type="ECO:0000313" key="3">
    <source>
        <dbReference type="EMBL" id="GGG13773.1"/>
    </source>
</evidence>
<sequence length="384" mass="42835">MELGKGLADQRRKRILQIVFMCFMGVLVLFTLFSNTLQSLTLPKVTTEQPKQGGIELSIAGSGILQPMAEAKLSSSNDWKVQQIHVKEGERVKKGQKLIAYDNSTARQEIELEITNLEKQRIEQQNLQDQFIQSSIEEDELKLRSAKREIEKGKLDIAAQERKINEMRERLSKDQVLTAPFDGIVTKLNSVEGLASAGEPDVIVSNSSHGYRIDVGADAKRLSSIGISVGERIEVEVHTDKEQQASVMEGVIEEITNAEPMIEGAAEGAETITVPQKRIRIKLINSKLKGGEQARIHIEKSSLDQGLLVSNEAIHQDREGIYVFVVVEQPGALGNVFVARKVNIKLSERNDKETMIQTDSIYEQDKIILNSSEPLQDGNRVRLE</sequence>
<reference evidence="3" key="2">
    <citation type="submission" date="2020-09" db="EMBL/GenBank/DDBJ databases">
        <authorList>
            <person name="Sun Q."/>
            <person name="Zhou Y."/>
        </authorList>
    </citation>
    <scope>NUCLEOTIDE SEQUENCE</scope>
    <source>
        <strain evidence="3">CGMCC 1.16134</strain>
    </source>
</reference>
<dbReference type="Proteomes" id="UP000637643">
    <property type="component" value="Unassembled WGS sequence"/>
</dbReference>
<feature type="transmembrane region" description="Helical" evidence="2">
    <location>
        <begin position="15"/>
        <end position="33"/>
    </location>
</feature>
<keyword evidence="2" id="KW-0812">Transmembrane</keyword>
<dbReference type="GO" id="GO:0015562">
    <property type="term" value="F:efflux transmembrane transporter activity"/>
    <property type="evidence" value="ECO:0007669"/>
    <property type="project" value="TreeGrafter"/>
</dbReference>
<keyword evidence="1" id="KW-0175">Coiled coil</keyword>
<reference evidence="3" key="1">
    <citation type="journal article" date="2014" name="Int. J. Syst. Evol. Microbiol.">
        <title>Complete genome sequence of Corynebacterium casei LMG S-19264T (=DSM 44701T), isolated from a smear-ripened cheese.</title>
        <authorList>
            <consortium name="US DOE Joint Genome Institute (JGI-PGF)"/>
            <person name="Walter F."/>
            <person name="Albersmeier A."/>
            <person name="Kalinowski J."/>
            <person name="Ruckert C."/>
        </authorList>
    </citation>
    <scope>NUCLEOTIDE SEQUENCE</scope>
    <source>
        <strain evidence="3">CGMCC 1.16134</strain>
    </source>
</reference>
<organism evidence="3 4">
    <name type="scientific">Paenibacillus albidus</name>
    <dbReference type="NCBI Taxonomy" id="2041023"/>
    <lineage>
        <taxon>Bacteria</taxon>
        <taxon>Bacillati</taxon>
        <taxon>Bacillota</taxon>
        <taxon>Bacilli</taxon>
        <taxon>Bacillales</taxon>
        <taxon>Paenibacillaceae</taxon>
        <taxon>Paenibacillus</taxon>
    </lineage>
</organism>
<name>A0A917D918_9BACL</name>
<keyword evidence="2" id="KW-1133">Transmembrane helix</keyword>
<dbReference type="AlphaFoldDB" id="A0A917D918"/>
<protein>
    <recommendedName>
        <fullName evidence="5">Efflux RND transporter periplasmic adaptor subunit</fullName>
    </recommendedName>
</protein>
<evidence type="ECO:0000313" key="4">
    <source>
        <dbReference type="Proteomes" id="UP000637643"/>
    </source>
</evidence>
<dbReference type="SUPFAM" id="SSF111369">
    <property type="entry name" value="HlyD-like secretion proteins"/>
    <property type="match status" value="1"/>
</dbReference>
<dbReference type="RefSeq" id="WP_189032549.1">
    <property type="nucleotide sequence ID" value="NZ_BMKR01000065.1"/>
</dbReference>
<dbReference type="Gene3D" id="2.40.50.100">
    <property type="match status" value="1"/>
</dbReference>
<evidence type="ECO:0000256" key="2">
    <source>
        <dbReference type="SAM" id="Phobius"/>
    </source>
</evidence>
<accession>A0A917D918</accession>